<dbReference type="InterPro" id="IPR029442">
    <property type="entry name" value="GyrI-like"/>
</dbReference>
<organism evidence="3 4">
    <name type="scientific">Lujinxingia vulgaris</name>
    <dbReference type="NCBI Taxonomy" id="2600176"/>
    <lineage>
        <taxon>Bacteria</taxon>
        <taxon>Deltaproteobacteria</taxon>
        <taxon>Bradymonadales</taxon>
        <taxon>Lujinxingiaceae</taxon>
        <taxon>Lujinxingia</taxon>
    </lineage>
</organism>
<reference evidence="3 4" key="1">
    <citation type="submission" date="2019-08" db="EMBL/GenBank/DDBJ databases">
        <title>Bradymonadales sp. TMQ2.</title>
        <authorList>
            <person name="Liang Q."/>
        </authorList>
    </citation>
    <scope>NUCLEOTIDE SEQUENCE [LARGE SCALE GENOMIC DNA]</scope>
    <source>
        <strain evidence="3 4">TMQ2</strain>
    </source>
</reference>
<dbReference type="SUPFAM" id="SSF55136">
    <property type="entry name" value="Probable bacterial effector-binding domain"/>
    <property type="match status" value="1"/>
</dbReference>
<dbReference type="Gene3D" id="3.20.80.10">
    <property type="entry name" value="Regulatory factor, effector binding domain"/>
    <property type="match status" value="1"/>
</dbReference>
<dbReference type="EMBL" id="VOSL01000025">
    <property type="protein sequence ID" value="TXD39803.1"/>
    <property type="molecule type" value="Genomic_DNA"/>
</dbReference>
<dbReference type="InterPro" id="IPR010499">
    <property type="entry name" value="AraC_E-bd"/>
</dbReference>
<evidence type="ECO:0000313" key="3">
    <source>
        <dbReference type="EMBL" id="TXD39803.1"/>
    </source>
</evidence>
<evidence type="ECO:0000259" key="2">
    <source>
        <dbReference type="SMART" id="SM00871"/>
    </source>
</evidence>
<dbReference type="OrthoDB" id="795001at2"/>
<dbReference type="Proteomes" id="UP000321046">
    <property type="component" value="Unassembled WGS sequence"/>
</dbReference>
<feature type="region of interest" description="Disordered" evidence="1">
    <location>
        <begin position="136"/>
        <end position="155"/>
    </location>
</feature>
<proteinExistence type="predicted"/>
<name>A0A5C6XCQ6_9DELT</name>
<evidence type="ECO:0000256" key="1">
    <source>
        <dbReference type="SAM" id="MobiDB-lite"/>
    </source>
</evidence>
<dbReference type="SMART" id="SM00871">
    <property type="entry name" value="AraC_E_bind"/>
    <property type="match status" value="1"/>
</dbReference>
<dbReference type="Pfam" id="PF06445">
    <property type="entry name" value="GyrI-like"/>
    <property type="match status" value="1"/>
</dbReference>
<dbReference type="AlphaFoldDB" id="A0A5C6XCQ6"/>
<comment type="caution">
    <text evidence="3">The sequence shown here is derived from an EMBL/GenBank/DDBJ whole genome shotgun (WGS) entry which is preliminary data.</text>
</comment>
<protein>
    <submittedName>
        <fullName evidence="3">GyrI-like domain-containing protein</fullName>
    </submittedName>
</protein>
<feature type="domain" description="AraC effector-binding" evidence="2">
    <location>
        <begin position="3"/>
        <end position="154"/>
    </location>
</feature>
<dbReference type="InterPro" id="IPR011256">
    <property type="entry name" value="Reg_factor_effector_dom_sf"/>
</dbReference>
<gene>
    <name evidence="3" type="ORF">FRC96_05900</name>
</gene>
<sequence>MLHAPEVIATDNLHAAVIHLKVPCEEMQQVFGPAIDEIVATLQAQGLEPVGPAFAHHFSVPTTHFDFEVGLPVARPVSPTGRVKAGELPACPRVAHATHVGPYDGLSASWAAFESWISDQALSTAQTFWESYTVGPHNEPSPAKWRTDLYRPLDA</sequence>
<feature type="compositionally biased region" description="Basic and acidic residues" evidence="1">
    <location>
        <begin position="145"/>
        <end position="155"/>
    </location>
</feature>
<evidence type="ECO:0000313" key="4">
    <source>
        <dbReference type="Proteomes" id="UP000321046"/>
    </source>
</evidence>
<dbReference type="RefSeq" id="WP_146973582.1">
    <property type="nucleotide sequence ID" value="NZ_VOSL01000025.1"/>
</dbReference>
<accession>A0A5C6XCQ6</accession>